<dbReference type="EMBL" id="RAXU01000009">
    <property type="protein sequence ID" value="RKG33662.1"/>
    <property type="molecule type" value="Genomic_DNA"/>
</dbReference>
<dbReference type="RefSeq" id="WP_120370175.1">
    <property type="nucleotide sequence ID" value="NZ_RAXU01000009.1"/>
</dbReference>
<sequence length="170" mass="19227">MNSLKPSVLIYVFAFLAMPIVQAKEVTSLPSIHVMAESELREEAGIVPFQEDKAVRQALRHHIDKIQNDIQNPKVNQNPYIAIDYQPTTSPDMSQLSPFLQQYILSITSGLQSSDPTSGIFNMLAPLNINRNNVDAFRDGTMKVNLEDILRLQQQIKDGLNPPQNPWFPR</sequence>
<evidence type="ECO:0000313" key="1">
    <source>
        <dbReference type="EMBL" id="RKG33662.1"/>
    </source>
</evidence>
<organism evidence="1 2">
    <name type="scientific">Acinetobacter guerrae</name>
    <dbReference type="NCBI Taxonomy" id="1843371"/>
    <lineage>
        <taxon>Bacteria</taxon>
        <taxon>Pseudomonadati</taxon>
        <taxon>Pseudomonadota</taxon>
        <taxon>Gammaproteobacteria</taxon>
        <taxon>Moraxellales</taxon>
        <taxon>Moraxellaceae</taxon>
        <taxon>Acinetobacter</taxon>
    </lineage>
</organism>
<reference evidence="1 2" key="1">
    <citation type="submission" date="2018-09" db="EMBL/GenBank/DDBJ databases">
        <title>The draft genome of Acinetobacter spp. strains.</title>
        <authorList>
            <person name="Qin J."/>
            <person name="Feng Y."/>
            <person name="Zong Z."/>
        </authorList>
    </citation>
    <scope>NUCLEOTIDE SEQUENCE [LARGE SCALE GENOMIC DNA]</scope>
    <source>
        <strain evidence="1 2">WCHAc060096</strain>
    </source>
</reference>
<proteinExistence type="predicted"/>
<evidence type="ECO:0000313" key="2">
    <source>
        <dbReference type="Proteomes" id="UP000269001"/>
    </source>
</evidence>
<gene>
    <name evidence="1" type="ORF">D7V21_09040</name>
</gene>
<name>A0A3A8EFF0_9GAMM</name>
<accession>A0A3A8EFF0</accession>
<protein>
    <submittedName>
        <fullName evidence="1">Peptide signal protein</fullName>
    </submittedName>
</protein>
<dbReference type="AlphaFoldDB" id="A0A3A8EFF0"/>
<comment type="caution">
    <text evidence="1">The sequence shown here is derived from an EMBL/GenBank/DDBJ whole genome shotgun (WGS) entry which is preliminary data.</text>
</comment>
<dbReference type="Proteomes" id="UP000269001">
    <property type="component" value="Unassembled WGS sequence"/>
</dbReference>
<keyword evidence="2" id="KW-1185">Reference proteome</keyword>